<keyword evidence="4 8" id="KW-0732">Signal</keyword>
<feature type="signal peptide" evidence="8">
    <location>
        <begin position="1"/>
        <end position="20"/>
    </location>
</feature>
<feature type="region of interest" description="Disordered" evidence="7">
    <location>
        <begin position="28"/>
        <end position="56"/>
    </location>
</feature>
<keyword evidence="11" id="KW-1185">Reference proteome</keyword>
<dbReference type="PANTHER" id="PTHR34296">
    <property type="entry name" value="TRANSCRIPTIONAL ACTIVATOR PROTEIN MED"/>
    <property type="match status" value="1"/>
</dbReference>
<organism evidence="10 11">
    <name type="scientific">Fusibacter paucivorans</name>
    <dbReference type="NCBI Taxonomy" id="76009"/>
    <lineage>
        <taxon>Bacteria</taxon>
        <taxon>Bacillati</taxon>
        <taxon>Bacillota</taxon>
        <taxon>Clostridia</taxon>
        <taxon>Eubacteriales</taxon>
        <taxon>Eubacteriales Family XII. Incertae Sedis</taxon>
        <taxon>Fusibacter</taxon>
    </lineage>
</organism>
<evidence type="ECO:0000256" key="6">
    <source>
        <dbReference type="ARBA" id="ARBA00023288"/>
    </source>
</evidence>
<evidence type="ECO:0000259" key="9">
    <source>
        <dbReference type="Pfam" id="PF02608"/>
    </source>
</evidence>
<feature type="domain" description="ABC transporter substrate-binding protein PnrA-like" evidence="9">
    <location>
        <begin position="59"/>
        <end position="349"/>
    </location>
</feature>
<evidence type="ECO:0000256" key="2">
    <source>
        <dbReference type="ARBA" id="ARBA00008610"/>
    </source>
</evidence>
<proteinExistence type="inferred from homology"/>
<evidence type="ECO:0000256" key="8">
    <source>
        <dbReference type="SAM" id="SignalP"/>
    </source>
</evidence>
<dbReference type="CDD" id="cd06354">
    <property type="entry name" value="PBP1_PrnA-like"/>
    <property type="match status" value="1"/>
</dbReference>
<dbReference type="PROSITE" id="PS51257">
    <property type="entry name" value="PROKAR_LIPOPROTEIN"/>
    <property type="match status" value="1"/>
</dbReference>
<keyword evidence="5" id="KW-0472">Membrane</keyword>
<dbReference type="InterPro" id="IPR050957">
    <property type="entry name" value="BMP_lipoprotein"/>
</dbReference>
<evidence type="ECO:0000256" key="7">
    <source>
        <dbReference type="SAM" id="MobiDB-lite"/>
    </source>
</evidence>
<evidence type="ECO:0000256" key="1">
    <source>
        <dbReference type="ARBA" id="ARBA00004193"/>
    </source>
</evidence>
<dbReference type="SUPFAM" id="SSF53822">
    <property type="entry name" value="Periplasmic binding protein-like I"/>
    <property type="match status" value="1"/>
</dbReference>
<gene>
    <name evidence="10" type="ORF">KHM83_06890</name>
</gene>
<dbReference type="Gene3D" id="3.40.50.2300">
    <property type="match status" value="2"/>
</dbReference>
<protein>
    <submittedName>
        <fullName evidence="10">BMP family ABC transporter substrate-binding protein</fullName>
    </submittedName>
</protein>
<dbReference type="InterPro" id="IPR028082">
    <property type="entry name" value="Peripla_BP_I"/>
</dbReference>
<dbReference type="EMBL" id="JAHBCL010000010">
    <property type="protein sequence ID" value="MBS7526398.1"/>
    <property type="molecule type" value="Genomic_DNA"/>
</dbReference>
<comment type="similarity">
    <text evidence="2">Belongs to the BMP lipoprotein family.</text>
</comment>
<dbReference type="RefSeq" id="WP_213236261.1">
    <property type="nucleotide sequence ID" value="NZ_JAHBCL010000010.1"/>
</dbReference>
<reference evidence="10 11" key="1">
    <citation type="submission" date="2021-05" db="EMBL/GenBank/DDBJ databases">
        <title>Fusibacter ferrireducens sp. nov., an anaerobic, sulfur- and Fe-reducing bacterium isolated from the mangrove sediment.</title>
        <authorList>
            <person name="Qiu D."/>
        </authorList>
    </citation>
    <scope>NUCLEOTIDE SEQUENCE [LARGE SCALE GENOMIC DNA]</scope>
    <source>
        <strain evidence="10 11">DSM 12116</strain>
    </source>
</reference>
<keyword evidence="3" id="KW-1003">Cell membrane</keyword>
<evidence type="ECO:0000256" key="4">
    <source>
        <dbReference type="ARBA" id="ARBA00022729"/>
    </source>
</evidence>
<dbReference type="InterPro" id="IPR003760">
    <property type="entry name" value="PnrA-like"/>
</dbReference>
<evidence type="ECO:0000313" key="10">
    <source>
        <dbReference type="EMBL" id="MBS7526398.1"/>
    </source>
</evidence>
<keyword evidence="6" id="KW-0449">Lipoprotein</keyword>
<comment type="caution">
    <text evidence="10">The sequence shown here is derived from an EMBL/GenBank/DDBJ whole genome shotgun (WGS) entry which is preliminary data.</text>
</comment>
<dbReference type="Pfam" id="PF02608">
    <property type="entry name" value="Bmp"/>
    <property type="match status" value="1"/>
</dbReference>
<comment type="subcellular location">
    <subcellularLocation>
        <location evidence="1">Cell membrane</location>
        <topology evidence="1">Lipid-anchor</topology>
    </subcellularLocation>
</comment>
<accession>A0ABS5PMV6</accession>
<dbReference type="Proteomes" id="UP000746471">
    <property type="component" value="Unassembled WGS sequence"/>
</dbReference>
<name>A0ABS5PMV6_9FIRM</name>
<evidence type="ECO:0000256" key="3">
    <source>
        <dbReference type="ARBA" id="ARBA00022475"/>
    </source>
</evidence>
<evidence type="ECO:0000256" key="5">
    <source>
        <dbReference type="ARBA" id="ARBA00023136"/>
    </source>
</evidence>
<feature type="chain" id="PRO_5047094479" evidence="8">
    <location>
        <begin position="21"/>
        <end position="361"/>
    </location>
</feature>
<sequence length="361" mass="38329">MSKKAVALMLVLLLVGMMFAGCAQKEEPAPAAPEATTEEPTAPEATTETPEPAEPMVMGMITDTGGLGDQSFNDSAWLGLEKVEQDFGIERQVLESQSADDYMPNLVSFAEEQVNLIYGVGFLFDESMKTVADKFPDQKFAIIDSSGLEKDNVAEIVFAENEGSFLVGVIAGLKTETNVIGFIGGMKFPLIEKFEYGFKAGVKSVNPDAEVIVNYADSFEDSAKGKEIALVQHQAGADVIFHAAGGVGAGLIEAAKEEGFWAIGVDQDQSHLAPENVLCSMMKRVDVGVYKVAQSVIDGTFESGTIVFDAKNDGVGYSDLAGNLTDDLKAAADKYLEAIKAGTFAVPATEAEFDAFVAPAL</sequence>
<feature type="compositionally biased region" description="Low complexity" evidence="7">
    <location>
        <begin position="32"/>
        <end position="50"/>
    </location>
</feature>
<evidence type="ECO:0000313" key="11">
    <source>
        <dbReference type="Proteomes" id="UP000746471"/>
    </source>
</evidence>
<dbReference type="PANTHER" id="PTHR34296:SF2">
    <property type="entry name" value="ABC TRANSPORTER GUANOSINE-BINDING PROTEIN NUPN"/>
    <property type="match status" value="1"/>
</dbReference>